<dbReference type="Pfam" id="PF20906">
    <property type="entry name" value="S-Me-THD_C"/>
    <property type="match status" value="1"/>
</dbReference>
<dbReference type="GO" id="GO:0016787">
    <property type="term" value="F:hydrolase activity"/>
    <property type="evidence" value="ECO:0007669"/>
    <property type="project" value="InterPro"/>
</dbReference>
<feature type="domain" description="Hydantoinase/oxoprolinase N-terminal" evidence="2">
    <location>
        <begin position="4"/>
        <end position="181"/>
    </location>
</feature>
<evidence type="ECO:0000259" key="2">
    <source>
        <dbReference type="Pfam" id="PF05378"/>
    </source>
</evidence>
<dbReference type="InterPro" id="IPR043129">
    <property type="entry name" value="ATPase_NBD"/>
</dbReference>
<dbReference type="FunFam" id="3.40.1610.10:FF:000001">
    <property type="entry name" value="Hydantoinase, putative"/>
    <property type="match status" value="1"/>
</dbReference>
<evidence type="ECO:0000313" key="6">
    <source>
        <dbReference type="Proteomes" id="UP000288859"/>
    </source>
</evidence>
<feature type="domain" description="S-Me-THD-like C-terminal" evidence="4">
    <location>
        <begin position="768"/>
        <end position="980"/>
    </location>
</feature>
<dbReference type="InterPro" id="IPR008040">
    <property type="entry name" value="Hydant_A_N"/>
</dbReference>
<dbReference type="PANTHER" id="PTHR11365:SF10">
    <property type="entry name" value="HYDANTOINASE_OXOPROLINASE"/>
    <property type="match status" value="1"/>
</dbReference>
<dbReference type="PANTHER" id="PTHR11365">
    <property type="entry name" value="5-OXOPROLINASE RELATED"/>
    <property type="match status" value="1"/>
</dbReference>
<evidence type="ECO:0000259" key="3">
    <source>
        <dbReference type="Pfam" id="PF06032"/>
    </source>
</evidence>
<evidence type="ECO:0000259" key="1">
    <source>
        <dbReference type="Pfam" id="PF01968"/>
    </source>
</evidence>
<dbReference type="SUPFAM" id="SSF160991">
    <property type="entry name" value="CV3147-like"/>
    <property type="match status" value="1"/>
</dbReference>
<dbReference type="Pfam" id="PF01968">
    <property type="entry name" value="Hydantoinase_A"/>
    <property type="match status" value="1"/>
</dbReference>
<evidence type="ECO:0000259" key="4">
    <source>
        <dbReference type="Pfam" id="PF20906"/>
    </source>
</evidence>
<dbReference type="InterPro" id="IPR045079">
    <property type="entry name" value="Oxoprolinase-like"/>
</dbReference>
<dbReference type="Gene3D" id="3.40.1610.10">
    <property type="entry name" value="CV3147-like domain"/>
    <property type="match status" value="1"/>
</dbReference>
<dbReference type="Gene3D" id="3.30.420.40">
    <property type="match status" value="1"/>
</dbReference>
<reference evidence="5 6" key="1">
    <citation type="submission" date="2017-03" db="EMBL/GenBank/DDBJ databases">
        <title>Genomes of endolithic fungi from Antarctica.</title>
        <authorList>
            <person name="Coleine C."/>
            <person name="Masonjones S."/>
            <person name="Stajich J.E."/>
        </authorList>
    </citation>
    <scope>NUCLEOTIDE SEQUENCE [LARGE SCALE GENOMIC DNA]</scope>
    <source>
        <strain evidence="5 6">CCFEE 6314</strain>
    </source>
</reference>
<comment type="caution">
    <text evidence="5">The sequence shown here is derived from an EMBL/GenBank/DDBJ whole genome shotgun (WGS) entry which is preliminary data.</text>
</comment>
<dbReference type="InterPro" id="IPR048350">
    <property type="entry name" value="S-Me-THD-like_C"/>
</dbReference>
<dbReference type="Pfam" id="PF05378">
    <property type="entry name" value="Hydant_A_N"/>
    <property type="match status" value="1"/>
</dbReference>
<dbReference type="AlphaFoldDB" id="A0A438N0J2"/>
<dbReference type="VEuPathDB" id="FungiDB:PV10_03251"/>
<dbReference type="EMBL" id="NAJM01000031">
    <property type="protein sequence ID" value="RVX69217.1"/>
    <property type="molecule type" value="Genomic_DNA"/>
</dbReference>
<dbReference type="InterPro" id="IPR002821">
    <property type="entry name" value="Hydantoinase_A"/>
</dbReference>
<dbReference type="InterPro" id="IPR024071">
    <property type="entry name" value="S-Me-THD_C_sf"/>
</dbReference>
<accession>A0A438N0J2</accession>
<feature type="domain" description="Hydantoinase A/oxoprolinase" evidence="1">
    <location>
        <begin position="203"/>
        <end position="469"/>
    </location>
</feature>
<dbReference type="SUPFAM" id="SSF53067">
    <property type="entry name" value="Actin-like ATPase domain"/>
    <property type="match status" value="2"/>
</dbReference>
<gene>
    <name evidence="5" type="ORF">B0A52_07193</name>
</gene>
<name>A0A438N0J2_EXOME</name>
<dbReference type="InterPro" id="IPR027479">
    <property type="entry name" value="S-Me-THD_N_sf"/>
</dbReference>
<dbReference type="Proteomes" id="UP000288859">
    <property type="component" value="Unassembled WGS sequence"/>
</dbReference>
<sequence length="1015" mass="108633">MFCIGVDVGGTNTDAAIIDLNQTDTASRGVLATCKTSTTPNVTKGIKTAIEQILETSKVDTRNILNVAIGTTHFVNAVVENDARRLSRVAVFRLCGPYTRKIPPMSDFPYALRDIIAGPCFYLDGGLEIDGREIAPLNVEQIKAAAEEVAQAGIKFIAIIGVFSALDHAGIHERRCKDLLQGFQPQISVVCSHSIGGLDFFPRENATILNASILSFARKTVNGFRRAMSNLQLTAPLYLTQNDGTLLDATVATELPIKTFASGPTNSLMGAAYLQGYGYADQRMSDSQILVIDVGGTTTDICALLPSGFPRQAPNFVEVGGIRTAFSMPEVLSIGLGGGSKVRQIHGTNKVSVGPDSVAHRLTTDALVFQGNVLTSTDIMVAAKAADIGNPTLVAHLSEEIITEATIAITAQIERAIDKMKVSSAPVTVILVGGGSFLVNEPLTGVDKVLRPPHHDSANAVGAAIAKVAGEVSMIEILANVTEEHAIEKATQAAVDAAVANGANAENTKVVDITKIPLQYVFNKATRFVVKAVGSLAVNQSSAEHNHQFSISDTSMDDDTEEQVEVDKAEVTSIIRGSLMKPCLDVDLVEYRPEVRNGVWMISPVDVELIASGAGILGTGGGGSPYLMALYTLDILRREGKGKIRVIKPESLDDSKLCVFGSGYGAPSVSNERLGSGQDVFLAIESLNGMLKVDDFQGIVADEIGGGNGIVTFPSSARFDRPVVDCDLMGRAYPTLEHSAPHVYGAPVTPCVISDCKGNSALMLHAETNTRLESMVRKMCIELGNSTALATCPLKGEIIKKYAIPNTVSQAWYLGRSVRMARQNKTNLIDAMAEISPVTLLYRGKIIDVSRDVSGGYTMGRCVLGPLSQDEDDYAIEERDTATGMSPRSRETRHLVIPFQNEYLYAAYLSPTGASSPQEEQVVVSMPDLISVLDSDGEALGSPDLRYGLKVSVIAMPAHPLWTDDPRGLKIGGPEYFKLGFGYFRDPQVLTDYRKPRSVIDEFDVRDELAGGDVG</sequence>
<dbReference type="InterPro" id="IPR010318">
    <property type="entry name" value="S-Me-THD_N"/>
</dbReference>
<evidence type="ECO:0008006" key="7">
    <source>
        <dbReference type="Google" id="ProtNLM"/>
    </source>
</evidence>
<dbReference type="Pfam" id="PF06032">
    <property type="entry name" value="S-Me-THD_N"/>
    <property type="match status" value="1"/>
</dbReference>
<proteinExistence type="predicted"/>
<dbReference type="OrthoDB" id="5404895at2759"/>
<evidence type="ECO:0000313" key="5">
    <source>
        <dbReference type="EMBL" id="RVX69217.1"/>
    </source>
</evidence>
<dbReference type="Gene3D" id="2.40.390.10">
    <property type="entry name" value="CV3147-like"/>
    <property type="match status" value="1"/>
</dbReference>
<protein>
    <recommendedName>
        <fullName evidence="7">Hydantoinase/oxoprolinase</fullName>
    </recommendedName>
</protein>
<organism evidence="5 6">
    <name type="scientific">Exophiala mesophila</name>
    <name type="common">Black yeast-like fungus</name>
    <dbReference type="NCBI Taxonomy" id="212818"/>
    <lineage>
        <taxon>Eukaryota</taxon>
        <taxon>Fungi</taxon>
        <taxon>Dikarya</taxon>
        <taxon>Ascomycota</taxon>
        <taxon>Pezizomycotina</taxon>
        <taxon>Eurotiomycetes</taxon>
        <taxon>Chaetothyriomycetidae</taxon>
        <taxon>Chaetothyriales</taxon>
        <taxon>Herpotrichiellaceae</taxon>
        <taxon>Exophiala</taxon>
    </lineage>
</organism>
<feature type="domain" description="S-Me-THD N-terminal" evidence="3">
    <location>
        <begin position="606"/>
        <end position="763"/>
    </location>
</feature>